<gene>
    <name evidence="9" type="ORF">LSINAPIS_LOCUS3269</name>
</gene>
<dbReference type="Gene3D" id="1.10.510.10">
    <property type="entry name" value="Transferase(Phosphotransferase) domain 1"/>
    <property type="match status" value="1"/>
</dbReference>
<evidence type="ECO:0000256" key="2">
    <source>
        <dbReference type="ARBA" id="ARBA00022741"/>
    </source>
</evidence>
<evidence type="ECO:0000256" key="3">
    <source>
        <dbReference type="ARBA" id="ARBA00022777"/>
    </source>
</evidence>
<dbReference type="GO" id="GO:0005030">
    <property type="term" value="F:neurotrophin receptor activity"/>
    <property type="evidence" value="ECO:0007669"/>
    <property type="project" value="TreeGrafter"/>
</dbReference>
<dbReference type="GO" id="GO:0004714">
    <property type="term" value="F:transmembrane receptor protein tyrosine kinase activity"/>
    <property type="evidence" value="ECO:0007669"/>
    <property type="project" value="TreeGrafter"/>
</dbReference>
<evidence type="ECO:0000256" key="5">
    <source>
        <dbReference type="ARBA" id="ARBA00023137"/>
    </source>
</evidence>
<keyword evidence="7" id="KW-0472">Membrane</keyword>
<organism evidence="9 10">
    <name type="scientific">Leptidea sinapis</name>
    <dbReference type="NCBI Taxonomy" id="189913"/>
    <lineage>
        <taxon>Eukaryota</taxon>
        <taxon>Metazoa</taxon>
        <taxon>Ecdysozoa</taxon>
        <taxon>Arthropoda</taxon>
        <taxon>Hexapoda</taxon>
        <taxon>Insecta</taxon>
        <taxon>Pterygota</taxon>
        <taxon>Neoptera</taxon>
        <taxon>Endopterygota</taxon>
        <taxon>Lepidoptera</taxon>
        <taxon>Glossata</taxon>
        <taxon>Ditrysia</taxon>
        <taxon>Papilionoidea</taxon>
        <taxon>Pieridae</taxon>
        <taxon>Dismorphiinae</taxon>
        <taxon>Leptidea</taxon>
    </lineage>
</organism>
<feature type="transmembrane region" description="Helical" evidence="7">
    <location>
        <begin position="228"/>
        <end position="250"/>
    </location>
</feature>
<keyword evidence="4" id="KW-0067">ATP-binding</keyword>
<evidence type="ECO:0000259" key="8">
    <source>
        <dbReference type="PROSITE" id="PS50011"/>
    </source>
</evidence>
<dbReference type="InterPro" id="IPR008266">
    <property type="entry name" value="Tyr_kinase_AS"/>
</dbReference>
<dbReference type="CDD" id="cd00192">
    <property type="entry name" value="PTKc"/>
    <property type="match status" value="1"/>
</dbReference>
<protein>
    <recommendedName>
        <fullName evidence="8">Protein kinase domain-containing protein</fullName>
    </recommendedName>
</protein>
<dbReference type="PANTHER" id="PTHR24416:SF619">
    <property type="entry name" value="TYROSINE-PROTEIN KINASE TRANSMEMBRANE RECEPTOR ROR-LIKE PROTEIN"/>
    <property type="match status" value="1"/>
</dbReference>
<evidence type="ECO:0000313" key="10">
    <source>
        <dbReference type="Proteomes" id="UP000324832"/>
    </source>
</evidence>
<dbReference type="PROSITE" id="PS50011">
    <property type="entry name" value="PROTEIN_KINASE_DOM"/>
    <property type="match status" value="1"/>
</dbReference>
<feature type="domain" description="Protein kinase" evidence="8">
    <location>
        <begin position="320"/>
        <end position="586"/>
    </location>
</feature>
<evidence type="ECO:0000313" key="9">
    <source>
        <dbReference type="EMBL" id="VVC90336.1"/>
    </source>
</evidence>
<dbReference type="GO" id="GO:1990090">
    <property type="term" value="P:cellular response to nerve growth factor stimulus"/>
    <property type="evidence" value="ECO:0007669"/>
    <property type="project" value="TreeGrafter"/>
</dbReference>
<feature type="region of interest" description="Disordered" evidence="6">
    <location>
        <begin position="173"/>
        <end position="204"/>
    </location>
</feature>
<dbReference type="GO" id="GO:0007169">
    <property type="term" value="P:cell surface receptor protein tyrosine kinase signaling pathway"/>
    <property type="evidence" value="ECO:0007669"/>
    <property type="project" value="TreeGrafter"/>
</dbReference>
<feature type="compositionally biased region" description="Polar residues" evidence="6">
    <location>
        <begin position="195"/>
        <end position="204"/>
    </location>
</feature>
<name>A0A5E4PY40_9NEOP</name>
<dbReference type="InterPro" id="IPR000719">
    <property type="entry name" value="Prot_kinase_dom"/>
</dbReference>
<keyword evidence="3" id="KW-0418">Kinase</keyword>
<dbReference type="InterPro" id="IPR001245">
    <property type="entry name" value="Ser-Thr/Tyr_kinase_cat_dom"/>
</dbReference>
<dbReference type="GO" id="GO:0005524">
    <property type="term" value="F:ATP binding"/>
    <property type="evidence" value="ECO:0007669"/>
    <property type="project" value="UniProtKB-KW"/>
</dbReference>
<dbReference type="GO" id="GO:0043121">
    <property type="term" value="F:neurotrophin binding"/>
    <property type="evidence" value="ECO:0007669"/>
    <property type="project" value="TreeGrafter"/>
</dbReference>
<evidence type="ECO:0000256" key="6">
    <source>
        <dbReference type="SAM" id="MobiDB-lite"/>
    </source>
</evidence>
<dbReference type="PROSITE" id="PS00109">
    <property type="entry name" value="PROTEIN_KINASE_TYR"/>
    <property type="match status" value="1"/>
</dbReference>
<dbReference type="InterPro" id="IPR011009">
    <property type="entry name" value="Kinase-like_dom_sf"/>
</dbReference>
<evidence type="ECO:0000256" key="7">
    <source>
        <dbReference type="SAM" id="Phobius"/>
    </source>
</evidence>
<dbReference type="GO" id="GO:0005886">
    <property type="term" value="C:plasma membrane"/>
    <property type="evidence" value="ECO:0007669"/>
    <property type="project" value="TreeGrafter"/>
</dbReference>
<feature type="region of interest" description="Disordered" evidence="6">
    <location>
        <begin position="592"/>
        <end position="646"/>
    </location>
</feature>
<keyword evidence="1" id="KW-0808">Transferase</keyword>
<accession>A0A5E4PY40</accession>
<sequence length="646" mass="70797">QVLRQKPAKLARFAREGARPKQTSENSTINFIHGGCEISSCRDETACVQYNDELHYCACTSNGEPAKEGNSCPRSTGSLSYLKKGLGVGRQYSTHTYAKQSSTGRLLEGGFPLNFIHGGCETSSCGAEAACVQYNDELHYCVCTSNGEPAKEGVSCPRSTVPLTQRQAIHNVIPPRPSNASETRASYAASPPPQGVNSQSSGEILTDATGTDSSFIGAGLYASTSAPFIISTVAGCAFLLILIFVMVFYLRRRICEVDRKVKQRVRPGEPLLADRYITNPQYGVCGAATAPLSAPGSPAPHHTAADDKEPEVTLLERSALTFLEEAGEGCFGKVHKGVLRVNNGEQVVAIKVLKDSAGRNAKEDFIREVSIMSAFRHSNILSLIGVVYRDDINASPWMVFEYMEWGDLAGVLRGSRGVGRVGPNIDDTDLLRIALQVAHGMQYLASRRFVHRDLAARNCLVGANLSVKIADFGMSRDVYTCDYYKMGGERPMPVRWMSPESIVYARFTHESDVWSYGVVLWEIYSRGKQPYYGCNNEDATKRIINGILLVPPEDCPQFACRLMRECWATDPRHRIGFDEICKKLEIAAASGGTNTQIRLPRPPPPPQDSTGYLIPTITTGNDYLKPLPDLDPDSESSEDEDIDDYT</sequence>
<dbReference type="GO" id="GO:0043235">
    <property type="term" value="C:receptor complex"/>
    <property type="evidence" value="ECO:0007669"/>
    <property type="project" value="TreeGrafter"/>
</dbReference>
<dbReference type="GO" id="GO:0010976">
    <property type="term" value="P:positive regulation of neuron projection development"/>
    <property type="evidence" value="ECO:0007669"/>
    <property type="project" value="TreeGrafter"/>
</dbReference>
<keyword evidence="5" id="KW-0829">Tyrosine-protein kinase</keyword>
<evidence type="ECO:0000256" key="1">
    <source>
        <dbReference type="ARBA" id="ARBA00022679"/>
    </source>
</evidence>
<dbReference type="InterPro" id="IPR050122">
    <property type="entry name" value="RTK"/>
</dbReference>
<dbReference type="FunFam" id="1.10.510.10:FF:000554">
    <property type="entry name" value="Predicted protein"/>
    <property type="match status" value="1"/>
</dbReference>
<evidence type="ECO:0000256" key="4">
    <source>
        <dbReference type="ARBA" id="ARBA00022840"/>
    </source>
</evidence>
<dbReference type="InterPro" id="IPR020635">
    <property type="entry name" value="Tyr_kinase_cat_dom"/>
</dbReference>
<keyword evidence="2" id="KW-0547">Nucleotide-binding</keyword>
<keyword evidence="7" id="KW-1133">Transmembrane helix</keyword>
<dbReference type="AlphaFoldDB" id="A0A5E4PY40"/>
<dbReference type="PRINTS" id="PR00109">
    <property type="entry name" value="TYRKINASE"/>
</dbReference>
<proteinExistence type="predicted"/>
<dbReference type="Proteomes" id="UP000324832">
    <property type="component" value="Unassembled WGS sequence"/>
</dbReference>
<dbReference type="Pfam" id="PF07714">
    <property type="entry name" value="PK_Tyr_Ser-Thr"/>
    <property type="match status" value="1"/>
</dbReference>
<dbReference type="EMBL" id="FZQP02000770">
    <property type="protein sequence ID" value="VVC90336.1"/>
    <property type="molecule type" value="Genomic_DNA"/>
</dbReference>
<dbReference type="GO" id="GO:0030424">
    <property type="term" value="C:axon"/>
    <property type="evidence" value="ECO:0007669"/>
    <property type="project" value="TreeGrafter"/>
</dbReference>
<dbReference type="SUPFAM" id="SSF56112">
    <property type="entry name" value="Protein kinase-like (PK-like)"/>
    <property type="match status" value="1"/>
</dbReference>
<dbReference type="GO" id="GO:0051897">
    <property type="term" value="P:positive regulation of phosphatidylinositol 3-kinase/protein kinase B signal transduction"/>
    <property type="evidence" value="ECO:0007669"/>
    <property type="project" value="TreeGrafter"/>
</dbReference>
<feature type="compositionally biased region" description="Acidic residues" evidence="6">
    <location>
        <begin position="630"/>
        <end position="646"/>
    </location>
</feature>
<keyword evidence="7" id="KW-0812">Transmembrane</keyword>
<feature type="non-terminal residue" evidence="9">
    <location>
        <position position="1"/>
    </location>
</feature>
<dbReference type="SMART" id="SM00219">
    <property type="entry name" value="TyrKc"/>
    <property type="match status" value="1"/>
</dbReference>
<reference evidence="9 10" key="1">
    <citation type="submission" date="2017-07" db="EMBL/GenBank/DDBJ databases">
        <authorList>
            <person name="Talla V."/>
            <person name="Backstrom N."/>
        </authorList>
    </citation>
    <scope>NUCLEOTIDE SEQUENCE [LARGE SCALE GENOMIC DNA]</scope>
</reference>
<keyword evidence="10" id="KW-1185">Reference proteome</keyword>
<dbReference type="PANTHER" id="PTHR24416">
    <property type="entry name" value="TYROSINE-PROTEIN KINASE RECEPTOR"/>
    <property type="match status" value="1"/>
</dbReference>